<accession>A0A4D7QH63</accession>
<dbReference type="InterPro" id="IPR013538">
    <property type="entry name" value="ASHA1/2-like_C"/>
</dbReference>
<evidence type="ECO:0000313" key="3">
    <source>
        <dbReference type="EMBL" id="QCK86225.1"/>
    </source>
</evidence>
<dbReference type="CDD" id="cd07814">
    <property type="entry name" value="SRPBCC_CalC_Aha1-like"/>
    <property type="match status" value="1"/>
</dbReference>
<dbReference type="AlphaFoldDB" id="A0A4D7QH63"/>
<dbReference type="EMBL" id="CP039865">
    <property type="protein sequence ID" value="QCK86225.1"/>
    <property type="molecule type" value="Genomic_DNA"/>
</dbReference>
<protein>
    <submittedName>
        <fullName evidence="3">SRPBCC domain-containing protein</fullName>
    </submittedName>
</protein>
<dbReference type="OrthoDB" id="9805228at2"/>
<sequence length="162" mass="18492">MTPAAQPDHQPVPGAGDELLLTRLFDAPRELVFRLWTDPVHAMRWWGPVEHPAVEMHMDVREGGRWRHCLRAVETGELLWQGGEFREVTPPERLVFTFAWDEQGERGLETLVTVLFADEGDKTRMTFRQSPFRSNTQRDGHGYGWTSSFGRLDGLLESGGFA</sequence>
<evidence type="ECO:0000313" key="4">
    <source>
        <dbReference type="Proteomes" id="UP000298588"/>
    </source>
</evidence>
<dbReference type="Pfam" id="PF08327">
    <property type="entry name" value="AHSA1"/>
    <property type="match status" value="1"/>
</dbReference>
<comment type="similarity">
    <text evidence="1">Belongs to the AHA1 family.</text>
</comment>
<organism evidence="3 4">
    <name type="scientific">Phreatobacter aquaticus</name>
    <dbReference type="NCBI Taxonomy" id="2570229"/>
    <lineage>
        <taxon>Bacteria</taxon>
        <taxon>Pseudomonadati</taxon>
        <taxon>Pseudomonadota</taxon>
        <taxon>Alphaproteobacteria</taxon>
        <taxon>Hyphomicrobiales</taxon>
        <taxon>Phreatobacteraceae</taxon>
        <taxon>Phreatobacter</taxon>
    </lineage>
</organism>
<feature type="domain" description="Activator of Hsp90 ATPase homologue 1/2-like C-terminal" evidence="2">
    <location>
        <begin position="26"/>
        <end position="157"/>
    </location>
</feature>
<dbReference type="KEGG" id="paqt:E8L99_10900"/>
<dbReference type="InterPro" id="IPR023393">
    <property type="entry name" value="START-like_dom_sf"/>
</dbReference>
<reference evidence="3 4" key="1">
    <citation type="submission" date="2019-04" db="EMBL/GenBank/DDBJ databases">
        <title>Phreatobacter aquaticus sp. nov.</title>
        <authorList>
            <person name="Choi A."/>
            <person name="Baek K."/>
        </authorList>
    </citation>
    <scope>NUCLEOTIDE SEQUENCE [LARGE SCALE GENOMIC DNA]</scope>
    <source>
        <strain evidence="3 4">NMCR1094</strain>
    </source>
</reference>
<evidence type="ECO:0000256" key="1">
    <source>
        <dbReference type="ARBA" id="ARBA00006817"/>
    </source>
</evidence>
<name>A0A4D7QH63_9HYPH</name>
<dbReference type="RefSeq" id="WP_137099557.1">
    <property type="nucleotide sequence ID" value="NZ_CP039865.1"/>
</dbReference>
<keyword evidence="4" id="KW-1185">Reference proteome</keyword>
<dbReference type="Gene3D" id="3.30.530.20">
    <property type="match status" value="1"/>
</dbReference>
<evidence type="ECO:0000259" key="2">
    <source>
        <dbReference type="Pfam" id="PF08327"/>
    </source>
</evidence>
<dbReference type="SUPFAM" id="SSF55961">
    <property type="entry name" value="Bet v1-like"/>
    <property type="match status" value="1"/>
</dbReference>
<dbReference type="Proteomes" id="UP000298588">
    <property type="component" value="Chromosome"/>
</dbReference>
<gene>
    <name evidence="3" type="ORF">E8L99_10900</name>
</gene>
<proteinExistence type="inferred from homology"/>